<proteinExistence type="predicted"/>
<evidence type="ECO:0000313" key="3">
    <source>
        <dbReference type="EMBL" id="UTV26992.1"/>
    </source>
</evidence>
<dbReference type="Pfam" id="PF06251">
    <property type="entry name" value="Caps_syn_GfcC_C"/>
    <property type="match status" value="1"/>
</dbReference>
<dbReference type="Pfam" id="PF20616">
    <property type="entry name" value="Caps_syn_GfcC_N"/>
    <property type="match status" value="1"/>
</dbReference>
<accession>A0ABY5GCN2</accession>
<protein>
    <submittedName>
        <fullName evidence="3">Capsule biosynthesis GfcC family protein</fullName>
    </submittedName>
</protein>
<dbReference type="Gene3D" id="3.10.560.10">
    <property type="entry name" value="Outer membrane lipoprotein wza domain like"/>
    <property type="match status" value="1"/>
</dbReference>
<dbReference type="InterPro" id="IPR046459">
    <property type="entry name" value="Caps_syn_GfcC_N"/>
</dbReference>
<keyword evidence="4" id="KW-1185">Reference proteome</keyword>
<gene>
    <name evidence="3" type="ORF">NNL38_11635</name>
</gene>
<dbReference type="Proteomes" id="UP001057998">
    <property type="component" value="Chromosome 1"/>
</dbReference>
<dbReference type="RefSeq" id="WP_255388203.1">
    <property type="nucleotide sequence ID" value="NZ_CP101508.1"/>
</dbReference>
<feature type="domain" description="Capsule biosynthesis GfcC-like N-terminal" evidence="2">
    <location>
        <begin position="67"/>
        <end position="188"/>
    </location>
</feature>
<dbReference type="InterPro" id="IPR010425">
    <property type="entry name" value="Caps_synth_GfcC-like_C"/>
</dbReference>
<name>A0ABY5GCN2_9GAMM</name>
<organism evidence="3 4">
    <name type="scientific">Photobacterium atrarenae</name>
    <dbReference type="NCBI Taxonomy" id="865757"/>
    <lineage>
        <taxon>Bacteria</taxon>
        <taxon>Pseudomonadati</taxon>
        <taxon>Pseudomonadota</taxon>
        <taxon>Gammaproteobacteria</taxon>
        <taxon>Vibrionales</taxon>
        <taxon>Vibrionaceae</taxon>
        <taxon>Photobacterium</taxon>
    </lineage>
</organism>
<sequence length="290" mass="32077">MSNLQMTSFNHTSPSLFRVVAKITCGAAMLMGSLSFFSLVPPASATQGTTQHLSTPQSGVQVSVATSITNQQQLQLRYAQPVRVSQILEDTRQNIHRITGKSETGPIYWPGASFYLNQTLPDKSRVISRLQALSQQWQGEQQATVLALIEQLESQVFPPRIFSAVDVDQVRITPSLNPLISENMLLVLPPRPTSVLVLGAVSSPQQLPWQERTGAREYLTQLKPLDNAESSNAVVIQPDGTIEHHPIAYWNHQHRDIAPGATLYLGFQSLPSGFESLNQDIINLLRHRAL</sequence>
<evidence type="ECO:0000259" key="2">
    <source>
        <dbReference type="Pfam" id="PF20616"/>
    </source>
</evidence>
<feature type="domain" description="Capsule biosynthesis GfcC-like C-terminal" evidence="1">
    <location>
        <begin position="204"/>
        <end position="288"/>
    </location>
</feature>
<reference evidence="3" key="1">
    <citation type="submission" date="2022-07" db="EMBL/GenBank/DDBJ databases">
        <title>Genome sequencing of Photobacterium atrarenae GJH2-4.</title>
        <authorList>
            <person name="Park S.-J."/>
        </authorList>
    </citation>
    <scope>NUCLEOTIDE SEQUENCE</scope>
    <source>
        <strain evidence="3">GJH2-4</strain>
    </source>
</reference>
<evidence type="ECO:0000259" key="1">
    <source>
        <dbReference type="Pfam" id="PF06251"/>
    </source>
</evidence>
<evidence type="ECO:0000313" key="4">
    <source>
        <dbReference type="Proteomes" id="UP001057998"/>
    </source>
</evidence>
<dbReference type="EMBL" id="CP101508">
    <property type="protein sequence ID" value="UTV26992.1"/>
    <property type="molecule type" value="Genomic_DNA"/>
</dbReference>